<name>A0ABS6WH29_9BIFI</name>
<feature type="non-terminal residue" evidence="4">
    <location>
        <position position="2184"/>
    </location>
</feature>
<gene>
    <name evidence="4" type="ORF">KIH79_10595</name>
</gene>
<feature type="domain" description="Streptococcal pilin isopeptide linkage" evidence="3">
    <location>
        <begin position="1652"/>
        <end position="1810"/>
    </location>
</feature>
<dbReference type="RefSeq" id="WP_219059336.1">
    <property type="nucleotide sequence ID" value="NZ_JAHBBH010000039.1"/>
</dbReference>
<feature type="chain" id="PRO_5047173415" description="Streptococcal pilin isopeptide linkage domain-containing protein" evidence="2">
    <location>
        <begin position="21"/>
        <end position="2184"/>
    </location>
</feature>
<dbReference type="NCBIfam" id="TIGR03786">
    <property type="entry name" value="strep_pil_rpt"/>
    <property type="match status" value="4"/>
</dbReference>
<proteinExistence type="predicted"/>
<dbReference type="Pfam" id="PF12892">
    <property type="entry name" value="FctA"/>
    <property type="match status" value="7"/>
</dbReference>
<feature type="domain" description="Streptococcal pilin isopeptide linkage" evidence="3">
    <location>
        <begin position="1984"/>
        <end position="2124"/>
    </location>
</feature>
<protein>
    <recommendedName>
        <fullName evidence="3">Streptococcal pilin isopeptide linkage domain-containing protein</fullName>
    </recommendedName>
</protein>
<comment type="caution">
    <text evidence="4">The sequence shown here is derived from an EMBL/GenBank/DDBJ whole genome shotgun (WGS) entry which is preliminary data.</text>
</comment>
<feature type="domain" description="Streptococcal pilin isopeptide linkage" evidence="3">
    <location>
        <begin position="1819"/>
        <end position="1942"/>
    </location>
</feature>
<feature type="domain" description="Streptococcal pilin isopeptide linkage" evidence="3">
    <location>
        <begin position="1339"/>
        <end position="1486"/>
    </location>
</feature>
<evidence type="ECO:0000256" key="1">
    <source>
        <dbReference type="SAM" id="MobiDB-lite"/>
    </source>
</evidence>
<evidence type="ECO:0000313" key="5">
    <source>
        <dbReference type="Proteomes" id="UP000700815"/>
    </source>
</evidence>
<dbReference type="EMBL" id="JAHBBH010000039">
    <property type="protein sequence ID" value="MBW3093360.1"/>
    <property type="molecule type" value="Genomic_DNA"/>
</dbReference>
<organism evidence="4 5">
    <name type="scientific">Bifidobacterium miconis</name>
    <dbReference type="NCBI Taxonomy" id="2834435"/>
    <lineage>
        <taxon>Bacteria</taxon>
        <taxon>Bacillati</taxon>
        <taxon>Actinomycetota</taxon>
        <taxon>Actinomycetes</taxon>
        <taxon>Bifidobacteriales</taxon>
        <taxon>Bifidobacteriaceae</taxon>
        <taxon>Bifidobacterium</taxon>
    </lineage>
</organism>
<evidence type="ECO:0000259" key="3">
    <source>
        <dbReference type="Pfam" id="PF12892"/>
    </source>
</evidence>
<sequence>MVAALAMLITGVNLTPVANASDGAYNPDEPAVQVTSGVTVTVYKDKNHTEKFDQDKDKADIGQTFYGQISFDFTDEQKPTLGSPNRSYTFPSNIKVKDKKSSPLYDGDGNVAGTWEIKGGVVTAHWNEDWLNSHPSDISSYVSFDFTLGEDAGGNDDKEDIHFPGGGGDITITIDKSKVSGEKDYEVNDDGTVTFTVTLNPQFAVNNMVVTDTMGSNFTFVDGSFQLDGKPVNATIEGQKATIGLGDLAKADKDGYQLTYKAQLTDAAKQKLANGEKLDDAQNTANWTWDGADKPGEADVTPNLSYRMVQKSNGSGTASDIKWTVKLNSGTLKADMGNYVFKDSIKDGQHYTGSYTVKDANGDTVATGQLNGSAKDFSYTFPADAGAQQYTIEYHTALDNEESPAKVNNTATVIPPDDNHPGGSDDGSFKPGNSKTYIEKKLDSSASTNAQGRATWTSTIYTSRMPAGTDPTTLEFADNTGSAADNVHSKPEGATFTFEDKPTFTLNGTTLVEGTDYEYTRDFTDTSFNVRFKGDTVKAAFGIRDITVTYATICNKVPGAYTNRSVVKFGDHPSQGYNATDTIEKTNFVSKTGSMKWDKDFNWSEINKNDNAKGAWVATWKVQVNENNDHGQVDTQGKPIVVTETLPQGMSYVPGGTYDIKSNSSELEKQNLDDTITQHQGGTIVFTIPTAGLMHDKSDSDKAFATLTYQTAAKGTGQKVSFTNTASASTGDTNLGKDSATVDGEHDVIDKSAAQIEDLNHVRYTVKVNPEGVDLVKDSDVLTLADVMDAEGTFIPSSLKITNPVTGATLVAPVNVERVTDADGRPTTKLTLTLPDSTPVTVIYDVKPNGKPGDKVHLSNTATLEGVAGGESINEKDWTVTNPSAGTEGAAGTITVTKTDASDLSRTLPGAEFALYKVDMGELSGTKVTFDQIKAAANKVGDNVTTDTNGVATFGSASSPLETNTLYYFVETEAPKGLDGVEYELDPDPTYFMLPGTDADESSTTLAKARGFGLPVSDAASYNVYDKRKPQPATGSVTLGKQLTGRAWKDSDTFTFQLNADATNSKGVTADEVKAAIPKHTTATATKTGNGADGDISSFAFGDFTFSEPGIYAYTVKETGQDGNGVALDTRTATVTFDVEENSVGNLTVKGGQPTIAGIDDHNGDWVFKNTYQPTPVTTSGTIKVQKDLSGRAWKQGDSFEFRLAPTKQNPNAPLPAGADNGYAALTVTDSGVHAFGDITYAKAGTYEYNLYEHTPTANDGKHAIPGIDYSNALYHVTVKVTDDGNGKLSIDSKNGVVVTKTSNDDGSDYKNPDTPVAFDKARFTNYFNAESINFSLLATKKYEDKTGSKPLTDRMFSFTLTANDNAPMPDDVKGGSVTAVAKSDGTVSFPSIKYTGSDDDGKTYTYTLQENVPAGATTSTDHKTAVLNGMTYDLTSYTVKIKLSTITDGDKPVLKQSVTILDENGNKVDPAKLDNGRPVFSNTYQLNPVDASISGQKTLTGRDMDANETFTFRLGAATDGTAEAKAASAGLKDDSIILGGGAKKDTLETTVTNAKNGVPAEFAFNHLHFTKPGTFKFSVTEAGNVKQGTQKDEHVGYVTVKVVNNGQGGLKIDSINYDNSTAKTEADKALTDKAGFTNIYEPEGYAFFLLHKKLTAVDGAAAPKLTAGKFRFGLYQGNGVDGKQPIQTRTNAAPVNGEVSGRIIFDRITYTLASLAKAVTDGYATYDAAAKTWTLTYTVAELDTDSKPVTASTAKKDGIAYDTTTRKVIVTVRDAGNGTLHTEYIVSDGNPSTSTEAQSEEAAFDNVYAPVSATVELHARKTLRGRDWQNGDSFTFKLEAVDGKLTADGATVAKTDIPMPAGAQNGVLTHDATDGNMFSFGQMTYTKPGTYTYNISEVQPSATEALPGVSYSSDLYRATVTVADDGKGQLTAKASMELVSKINPDSAKQDKAVKTDPATGDPVAEITNIYAKLSQNWSPKVYKSYADLSGRNPLVAGKFDFRLIPVDGAPLHVLGAGGKVTEAKELKAQNAANGEATFKDVQFTDADLAANGGAKTYRYEISEVKGSEAGMTYDGTVYTVDVTVAMDANGYLTVTPTFKDKNGASVTADKIDTGRPVFTNTYTPTKVDAQLKAHKTLNGATLADGQFSFQLYDGQQTGDGDQTKLLQTKTNDANGDVTFDKLD</sequence>
<evidence type="ECO:0000256" key="2">
    <source>
        <dbReference type="SAM" id="SignalP"/>
    </source>
</evidence>
<evidence type="ECO:0000313" key="4">
    <source>
        <dbReference type="EMBL" id="MBW3093360.1"/>
    </source>
</evidence>
<accession>A0ABS6WH29</accession>
<reference evidence="4 5" key="1">
    <citation type="submission" date="2021-05" db="EMBL/GenBank/DDBJ databases">
        <title>Phylogenetic classification of ten novel species belonging to the genus Bifidobacterium comprising B. colchicus sp. nov., B. abeli sp. nov., B. bicoloris sp. nov., B. guerezis sp. nov., B. rosaliae sp. nov., B. santillanensis sp. nov., B. argentati sp. nov., B. amazzoni sp. nov., B. pluviali sp. nov., and B. pinnaculum sp. nov.</title>
        <authorList>
            <person name="Lugli G.A."/>
            <person name="Ruiz Garcia L."/>
            <person name="Margolles A."/>
            <person name="Ventura M."/>
        </authorList>
    </citation>
    <scope>NUCLEOTIDE SEQUENCE [LARGE SCALE GENOMIC DNA]</scope>
    <source>
        <strain evidence="4 5">82T10</strain>
    </source>
</reference>
<keyword evidence="5" id="KW-1185">Reference proteome</keyword>
<feature type="domain" description="Streptococcal pilin isopeptide linkage" evidence="3">
    <location>
        <begin position="1038"/>
        <end position="1173"/>
    </location>
</feature>
<feature type="region of interest" description="Disordered" evidence="1">
    <location>
        <begin position="411"/>
        <end position="435"/>
    </location>
</feature>
<keyword evidence="2" id="KW-0732">Signal</keyword>
<feature type="domain" description="Streptococcal pilin isopeptide linkage" evidence="3">
    <location>
        <begin position="1495"/>
        <end position="1642"/>
    </location>
</feature>
<dbReference type="Proteomes" id="UP000700815">
    <property type="component" value="Unassembled WGS sequence"/>
</dbReference>
<feature type="domain" description="Streptococcal pilin isopeptide linkage" evidence="3">
    <location>
        <begin position="1183"/>
        <end position="1304"/>
    </location>
</feature>
<dbReference type="InterPro" id="IPR022464">
    <property type="entry name" value="Strep_pil_isopept_link"/>
</dbReference>
<feature type="signal peptide" evidence="2">
    <location>
        <begin position="1"/>
        <end position="20"/>
    </location>
</feature>